<name>A0ABQ7JAJ7_9APIC</name>
<keyword evidence="7 8" id="KW-0408">Iron</keyword>
<comment type="subcellular location">
    <subcellularLocation>
        <location evidence="1">Mitochondrion intermembrane space</location>
    </subcellularLocation>
</comment>
<protein>
    <submittedName>
        <fullName evidence="11">Cytochrome c</fullName>
    </submittedName>
</protein>
<keyword evidence="4 8" id="KW-0349">Heme</keyword>
<gene>
    <name evidence="11" type="ORF">IE077_002556</name>
</gene>
<evidence type="ECO:0000256" key="5">
    <source>
        <dbReference type="ARBA" id="ARBA00022723"/>
    </source>
</evidence>
<evidence type="ECO:0000256" key="6">
    <source>
        <dbReference type="ARBA" id="ARBA00022982"/>
    </source>
</evidence>
<dbReference type="Gene3D" id="1.10.760.10">
    <property type="entry name" value="Cytochrome c-like domain"/>
    <property type="match status" value="1"/>
</dbReference>
<proteinExistence type="inferred from homology"/>
<evidence type="ECO:0000256" key="1">
    <source>
        <dbReference type="ARBA" id="ARBA00004569"/>
    </source>
</evidence>
<evidence type="ECO:0000256" key="2">
    <source>
        <dbReference type="ARBA" id="ARBA00006488"/>
    </source>
</evidence>
<feature type="domain" description="Cytochrome c" evidence="10">
    <location>
        <begin position="23"/>
        <end position="133"/>
    </location>
</feature>
<sequence length="168" mass="19136">MTYPDFKPYDDDDVPDDFVLPPGEVARGKQIFKKRCAQCHSIRKDCSVTTGRSVLGPSLYGVYGRAAGMNERNSILHSSDGMTTAGILWTDLNLMRYIKNPRAFTDSPIYMNFRGIDDWQERVDLIWYLKKISEDDINTPDINELNAEKKIGMIERIRTACSQAFGKT</sequence>
<evidence type="ECO:0000259" key="10">
    <source>
        <dbReference type="PROSITE" id="PS51007"/>
    </source>
</evidence>
<reference evidence="11 12" key="1">
    <citation type="journal article" date="2020" name="bioRxiv">
        <title>Metabolic contributions of an alphaproteobacterial endosymbiont in the apicomplexan Cardiosporidium cionae.</title>
        <authorList>
            <person name="Hunter E.S."/>
            <person name="Paight C.J."/>
            <person name="Lane C.E."/>
        </authorList>
    </citation>
    <scope>NUCLEOTIDE SEQUENCE [LARGE SCALE GENOMIC DNA]</scope>
    <source>
        <strain evidence="11">ESH_2018</strain>
    </source>
</reference>
<dbReference type="InterPro" id="IPR036909">
    <property type="entry name" value="Cyt_c-like_dom_sf"/>
</dbReference>
<evidence type="ECO:0000313" key="12">
    <source>
        <dbReference type="Proteomes" id="UP000823046"/>
    </source>
</evidence>
<keyword evidence="12" id="KW-1185">Reference proteome</keyword>
<evidence type="ECO:0000256" key="9">
    <source>
        <dbReference type="RuleBase" id="RU004426"/>
    </source>
</evidence>
<comment type="caution">
    <text evidence="11">The sequence shown here is derived from an EMBL/GenBank/DDBJ whole genome shotgun (WGS) entry which is preliminary data.</text>
</comment>
<keyword evidence="3" id="KW-0813">Transport</keyword>
<evidence type="ECO:0000256" key="3">
    <source>
        <dbReference type="ARBA" id="ARBA00022448"/>
    </source>
</evidence>
<dbReference type="InterPro" id="IPR009056">
    <property type="entry name" value="Cyt_c-like_dom"/>
</dbReference>
<comment type="similarity">
    <text evidence="2 9">Belongs to the cytochrome c family.</text>
</comment>
<keyword evidence="5 8" id="KW-0479">Metal-binding</keyword>
<dbReference type="EMBL" id="JADAQX010000251">
    <property type="protein sequence ID" value="KAF8821021.1"/>
    <property type="molecule type" value="Genomic_DNA"/>
</dbReference>
<dbReference type="PROSITE" id="PS51007">
    <property type="entry name" value="CYTC"/>
    <property type="match status" value="1"/>
</dbReference>
<dbReference type="Proteomes" id="UP000823046">
    <property type="component" value="Unassembled WGS sequence"/>
</dbReference>
<keyword evidence="6" id="KW-0249">Electron transport</keyword>
<dbReference type="PANTHER" id="PTHR11961">
    <property type="entry name" value="CYTOCHROME C"/>
    <property type="match status" value="1"/>
</dbReference>
<accession>A0ABQ7JAJ7</accession>
<evidence type="ECO:0000256" key="8">
    <source>
        <dbReference type="PROSITE-ProRule" id="PRU00433"/>
    </source>
</evidence>
<evidence type="ECO:0000256" key="7">
    <source>
        <dbReference type="ARBA" id="ARBA00023004"/>
    </source>
</evidence>
<dbReference type="SUPFAM" id="SSF46626">
    <property type="entry name" value="Cytochrome c"/>
    <property type="match status" value="1"/>
</dbReference>
<organism evidence="11 12">
    <name type="scientific">Cardiosporidium cionae</name>
    <dbReference type="NCBI Taxonomy" id="476202"/>
    <lineage>
        <taxon>Eukaryota</taxon>
        <taxon>Sar</taxon>
        <taxon>Alveolata</taxon>
        <taxon>Apicomplexa</taxon>
        <taxon>Aconoidasida</taxon>
        <taxon>Nephromycida</taxon>
        <taxon>Cardiosporidium</taxon>
    </lineage>
</organism>
<dbReference type="InterPro" id="IPR002327">
    <property type="entry name" value="Cyt_c_1A/1B"/>
</dbReference>
<evidence type="ECO:0000256" key="4">
    <source>
        <dbReference type="ARBA" id="ARBA00022617"/>
    </source>
</evidence>
<dbReference type="Pfam" id="PF00034">
    <property type="entry name" value="Cytochrom_C"/>
    <property type="match status" value="1"/>
</dbReference>
<evidence type="ECO:0000313" key="11">
    <source>
        <dbReference type="EMBL" id="KAF8821021.1"/>
    </source>
</evidence>